<keyword evidence="10" id="KW-0594">Phospholipid biosynthesis</keyword>
<dbReference type="Gene3D" id="3.30.870.10">
    <property type="entry name" value="Endonuclease Chain A"/>
    <property type="match status" value="2"/>
</dbReference>
<proteinExistence type="predicted"/>
<feature type="domain" description="PLD phosphodiesterase" evidence="14">
    <location>
        <begin position="220"/>
        <end position="247"/>
    </location>
</feature>
<feature type="transmembrane region" description="Helical" evidence="13">
    <location>
        <begin position="41"/>
        <end position="63"/>
    </location>
</feature>
<dbReference type="SMART" id="SM00155">
    <property type="entry name" value="PLDc"/>
    <property type="match status" value="2"/>
</dbReference>
<keyword evidence="11" id="KW-1208">Phospholipid metabolism</keyword>
<dbReference type="EMBL" id="QNRR01000004">
    <property type="protein sequence ID" value="RBP44633.1"/>
    <property type="molecule type" value="Genomic_DNA"/>
</dbReference>
<keyword evidence="5 13" id="KW-0812">Transmembrane</keyword>
<keyword evidence="6" id="KW-0677">Repeat</keyword>
<comment type="caution">
    <text evidence="15">The sequence shown here is derived from an EMBL/GenBank/DDBJ whole genome shotgun (WGS) entry which is preliminary data.</text>
</comment>
<evidence type="ECO:0000256" key="10">
    <source>
        <dbReference type="ARBA" id="ARBA00023209"/>
    </source>
</evidence>
<keyword evidence="4" id="KW-0808">Transferase</keyword>
<feature type="domain" description="PLD phosphodiesterase" evidence="14">
    <location>
        <begin position="396"/>
        <end position="423"/>
    </location>
</feature>
<dbReference type="InterPro" id="IPR025202">
    <property type="entry name" value="PLD-like_dom"/>
</dbReference>
<dbReference type="Proteomes" id="UP000253426">
    <property type="component" value="Unassembled WGS sequence"/>
</dbReference>
<dbReference type="RefSeq" id="WP_113959018.1">
    <property type="nucleotide sequence ID" value="NZ_QNRR01000004.1"/>
</dbReference>
<dbReference type="CDD" id="cd09163">
    <property type="entry name" value="PLDc_CLS_unchar2_2"/>
    <property type="match status" value="1"/>
</dbReference>
<dbReference type="SUPFAM" id="SSF56024">
    <property type="entry name" value="Phospholipase D/nuclease"/>
    <property type="match status" value="2"/>
</dbReference>
<dbReference type="InterPro" id="IPR001736">
    <property type="entry name" value="PLipase_D/transphosphatidylase"/>
</dbReference>
<dbReference type="OrthoDB" id="9762009at2"/>
<name>A0A366HNM3_9BACT</name>
<keyword evidence="7 13" id="KW-1133">Transmembrane helix</keyword>
<dbReference type="NCBIfam" id="TIGR04265">
    <property type="entry name" value="bac_cardiolipin"/>
    <property type="match status" value="1"/>
</dbReference>
<accession>A0A366HNM3</accession>
<dbReference type="InterPro" id="IPR027379">
    <property type="entry name" value="CLS_N"/>
</dbReference>
<keyword evidence="16" id="KW-1185">Reference proteome</keyword>
<evidence type="ECO:0000256" key="7">
    <source>
        <dbReference type="ARBA" id="ARBA00022989"/>
    </source>
</evidence>
<evidence type="ECO:0000256" key="13">
    <source>
        <dbReference type="SAM" id="Phobius"/>
    </source>
</evidence>
<evidence type="ECO:0000256" key="8">
    <source>
        <dbReference type="ARBA" id="ARBA00023098"/>
    </source>
</evidence>
<dbReference type="InterPro" id="IPR022924">
    <property type="entry name" value="Cardiolipin_synthase"/>
</dbReference>
<evidence type="ECO:0000256" key="6">
    <source>
        <dbReference type="ARBA" id="ARBA00022737"/>
    </source>
</evidence>
<gene>
    <name evidence="15" type="ORF">DES53_104455</name>
</gene>
<dbReference type="EC" id="2.7.8.-" evidence="12"/>
<reference evidence="15 16" key="1">
    <citation type="submission" date="2018-06" db="EMBL/GenBank/DDBJ databases">
        <title>Genomic Encyclopedia of Type Strains, Phase IV (KMG-IV): sequencing the most valuable type-strain genomes for metagenomic binning, comparative biology and taxonomic classification.</title>
        <authorList>
            <person name="Goeker M."/>
        </authorList>
    </citation>
    <scope>NUCLEOTIDE SEQUENCE [LARGE SCALE GENOMIC DNA]</scope>
    <source>
        <strain evidence="15 16">DSM 25532</strain>
    </source>
</reference>
<evidence type="ECO:0000256" key="1">
    <source>
        <dbReference type="ARBA" id="ARBA00004651"/>
    </source>
</evidence>
<evidence type="ECO:0000256" key="9">
    <source>
        <dbReference type="ARBA" id="ARBA00023136"/>
    </source>
</evidence>
<dbReference type="Pfam" id="PF13091">
    <property type="entry name" value="PLDc_2"/>
    <property type="match status" value="2"/>
</dbReference>
<keyword evidence="2" id="KW-1003">Cell membrane</keyword>
<organism evidence="15 16">
    <name type="scientific">Roseimicrobium gellanilyticum</name>
    <dbReference type="NCBI Taxonomy" id="748857"/>
    <lineage>
        <taxon>Bacteria</taxon>
        <taxon>Pseudomonadati</taxon>
        <taxon>Verrucomicrobiota</taxon>
        <taxon>Verrucomicrobiia</taxon>
        <taxon>Verrucomicrobiales</taxon>
        <taxon>Verrucomicrobiaceae</taxon>
        <taxon>Roseimicrobium</taxon>
    </lineage>
</organism>
<feature type="transmembrane region" description="Helical" evidence="13">
    <location>
        <begin position="12"/>
        <end position="34"/>
    </location>
</feature>
<protein>
    <recommendedName>
        <fullName evidence="12">Cardiolipin synthase</fullName>
        <ecNumber evidence="12">2.7.8.-</ecNumber>
    </recommendedName>
</protein>
<evidence type="ECO:0000256" key="12">
    <source>
        <dbReference type="NCBIfam" id="TIGR04265"/>
    </source>
</evidence>
<dbReference type="AlphaFoldDB" id="A0A366HNM3"/>
<evidence type="ECO:0000313" key="15">
    <source>
        <dbReference type="EMBL" id="RBP44633.1"/>
    </source>
</evidence>
<dbReference type="CDD" id="cd09157">
    <property type="entry name" value="PLDc_CLS_unchar2_1"/>
    <property type="match status" value="1"/>
</dbReference>
<dbReference type="GO" id="GO:0008808">
    <property type="term" value="F:cardiolipin synthase activity"/>
    <property type="evidence" value="ECO:0007669"/>
    <property type="project" value="UniProtKB-UniRule"/>
</dbReference>
<comment type="subcellular location">
    <subcellularLocation>
        <location evidence="1">Cell membrane</location>
        <topology evidence="1">Multi-pass membrane protein</topology>
    </subcellularLocation>
</comment>
<evidence type="ECO:0000259" key="14">
    <source>
        <dbReference type="PROSITE" id="PS50035"/>
    </source>
</evidence>
<dbReference type="PANTHER" id="PTHR21248:SF22">
    <property type="entry name" value="PHOSPHOLIPASE D"/>
    <property type="match status" value="1"/>
</dbReference>
<evidence type="ECO:0000256" key="2">
    <source>
        <dbReference type="ARBA" id="ARBA00022475"/>
    </source>
</evidence>
<keyword evidence="3" id="KW-0444">Lipid biosynthesis</keyword>
<sequence>MFIELYKAISPVWHWLLLALDVCMVGFAVSHVLLRQRDGRIAAFWAVIIAFVPLLGAIFYAMFGINRIQRRGQKYRAMTEVERQAVLEACPLHPEKEVPELKLLGELAETIGKLSRYNFSVGNHMIPLRSEEAMLAMLTSIRHARRSISLCSYIFEAKGIGLDFVNELEKAKNRGVEVRVLVDNMGTMYSWPPIIHTLRRRGIRAESFMHSHFFFRVFSMNMRNHRKVMVVDGVTGFTGGMNIREGNMLSQNPKHPVIDLHFQVEGSAVRQLQRVFAEDWAFCCGEVLKGDLWYPELEPAGEVGIIGVPDGPDEDFELMPKVIFAAIGAAKKEIRVMTPYFLPEAPILWALNSAALRGVDVTIITPKNNNIPFVRWAARTLYPQMLERGVHILEADGHFDHSKFMTVDGIWSLVGSTNWDPRSLRLNFEFNVACFDDILARQLNAIFVKALEDCQPVSLQEIRSAGLHLRLRDGFARLFMPVL</sequence>
<evidence type="ECO:0000256" key="5">
    <source>
        <dbReference type="ARBA" id="ARBA00022692"/>
    </source>
</evidence>
<dbReference type="GO" id="GO:0005886">
    <property type="term" value="C:plasma membrane"/>
    <property type="evidence" value="ECO:0007669"/>
    <property type="project" value="UniProtKB-SubCell"/>
</dbReference>
<evidence type="ECO:0000313" key="16">
    <source>
        <dbReference type="Proteomes" id="UP000253426"/>
    </source>
</evidence>
<keyword evidence="8" id="KW-0443">Lipid metabolism</keyword>
<dbReference type="PANTHER" id="PTHR21248">
    <property type="entry name" value="CARDIOLIPIN SYNTHASE"/>
    <property type="match status" value="1"/>
</dbReference>
<evidence type="ECO:0000256" key="4">
    <source>
        <dbReference type="ARBA" id="ARBA00022679"/>
    </source>
</evidence>
<dbReference type="PROSITE" id="PS50035">
    <property type="entry name" value="PLD"/>
    <property type="match status" value="2"/>
</dbReference>
<evidence type="ECO:0000256" key="11">
    <source>
        <dbReference type="ARBA" id="ARBA00023264"/>
    </source>
</evidence>
<dbReference type="GO" id="GO:0032049">
    <property type="term" value="P:cardiolipin biosynthetic process"/>
    <property type="evidence" value="ECO:0007669"/>
    <property type="project" value="UniProtKB-UniRule"/>
</dbReference>
<dbReference type="Pfam" id="PF13396">
    <property type="entry name" value="PLDc_N"/>
    <property type="match status" value="1"/>
</dbReference>
<evidence type="ECO:0000256" key="3">
    <source>
        <dbReference type="ARBA" id="ARBA00022516"/>
    </source>
</evidence>
<keyword evidence="9 13" id="KW-0472">Membrane</keyword>